<sequence>MADIYFDERYGRLFEKIEAGHFEVFEFQHESGAIRHSFIKREIPVPLAGRQYYDLVTPYGYGGPQILHCAEGKKEELVQAFERVFQRYCADNDVVSEFVRFHPVLQNAQDFLKCYDAVYLRDTVGTNLEDGEASIDLEFSKSTRKNIRQALKAGVEYRTVLNPQDLSAFKRIYYATMERNQADSFYYFGDDYFEDLMALLGGNVLLVEVLYNGQVIGAGLNFIYGKLAHTHLSGTLAEFNHLSAASVLNYALALWGIEHDVALIHGGGGRSNSPDDSLYLFKKQFGRQTAFKFYTGRKIWNKAVYHELCERLEAGGKPEFFPAYRSEPVRPQELNRV</sequence>
<name>A0A7W8CW69_9BACL</name>
<evidence type="ECO:0000313" key="13">
    <source>
        <dbReference type="EMBL" id="MBB5181608.1"/>
    </source>
</evidence>
<proteinExistence type="inferred from homology"/>
<dbReference type="EC" id="2.3.2.16" evidence="8"/>
<comment type="catalytic activity">
    <reaction evidence="11">
        <text>beta-D-GlcNAc-(1-&gt;4)-Mur2Ac(oyl-L-Ala-D-isoglutaminyl-L-Lys-D-Ala-D-Ala)-di-trans,octa-cis-undecaprenyl diphosphate + glycyl-tRNA(Gly) = beta-D-GlcNAc-(1-&gt;4)-Mur2Ac(oyl-L-Ala-D-isoglutaminyl-L-Lys-(N(6)-Gly)-D-Ala-D-Ala)-di-trans,octa-cis-undecaprenyl diphosphate + tRNA(Gly) + H(+)</text>
        <dbReference type="Rhea" id="RHEA:30435"/>
        <dbReference type="Rhea" id="RHEA-COMP:9664"/>
        <dbReference type="Rhea" id="RHEA-COMP:9683"/>
        <dbReference type="ChEBI" id="CHEBI:15378"/>
        <dbReference type="ChEBI" id="CHEBI:62233"/>
        <dbReference type="ChEBI" id="CHEBI:62234"/>
        <dbReference type="ChEBI" id="CHEBI:78442"/>
        <dbReference type="ChEBI" id="CHEBI:78522"/>
        <dbReference type="EC" id="2.3.2.16"/>
    </reaction>
</comment>
<keyword evidence="7" id="KW-0961">Cell wall biogenesis/degradation</keyword>
<dbReference type="Pfam" id="PF13480">
    <property type="entry name" value="Acetyltransf_6"/>
    <property type="match status" value="1"/>
</dbReference>
<protein>
    <recommendedName>
        <fullName evidence="9">Lipid II:glycine glycyltransferase</fullName>
        <ecNumber evidence="8">2.3.2.16</ecNumber>
    </recommendedName>
    <alternativeName>
        <fullName evidence="10">Factor essential for expression of methicillin resistance X</fullName>
    </alternativeName>
</protein>
<dbReference type="Proteomes" id="UP000525923">
    <property type="component" value="Unassembled WGS sequence"/>
</dbReference>
<comment type="subcellular location">
    <subcellularLocation>
        <location evidence="1">Cytoplasm</location>
    </subcellularLocation>
</comment>
<dbReference type="GO" id="GO:0005737">
    <property type="term" value="C:cytoplasm"/>
    <property type="evidence" value="ECO:0007669"/>
    <property type="project" value="UniProtKB-SubCell"/>
</dbReference>
<reference evidence="13 14" key="1">
    <citation type="submission" date="2020-08" db="EMBL/GenBank/DDBJ databases">
        <title>Genomic Encyclopedia of Type Strains, Phase IV (KMG-IV): sequencing the most valuable type-strain genomes for metagenomic binning, comparative biology and taxonomic classification.</title>
        <authorList>
            <person name="Goeker M."/>
        </authorList>
    </citation>
    <scope>NUCLEOTIDE SEQUENCE [LARGE SCALE GENOMIC DNA]</scope>
    <source>
        <strain evidence="13 14">DSM 15895</strain>
    </source>
</reference>
<dbReference type="GO" id="GO:0071555">
    <property type="term" value="P:cell wall organization"/>
    <property type="evidence" value="ECO:0007669"/>
    <property type="project" value="UniProtKB-KW"/>
</dbReference>
<evidence type="ECO:0000256" key="1">
    <source>
        <dbReference type="ARBA" id="ARBA00004496"/>
    </source>
</evidence>
<dbReference type="PROSITE" id="PS51191">
    <property type="entry name" value="FEMABX"/>
    <property type="match status" value="1"/>
</dbReference>
<evidence type="ECO:0000256" key="7">
    <source>
        <dbReference type="ARBA" id="ARBA00023316"/>
    </source>
</evidence>
<keyword evidence="14" id="KW-1185">Reference proteome</keyword>
<comment type="caution">
    <text evidence="13">The sequence shown here is derived from an EMBL/GenBank/DDBJ whole genome shotgun (WGS) entry which is preliminary data.</text>
</comment>
<keyword evidence="5" id="KW-0573">Peptidoglycan synthesis</keyword>
<evidence type="ECO:0000256" key="11">
    <source>
        <dbReference type="ARBA" id="ARBA00048654"/>
    </source>
</evidence>
<evidence type="ECO:0000259" key="12">
    <source>
        <dbReference type="Pfam" id="PF13480"/>
    </source>
</evidence>
<dbReference type="PANTHER" id="PTHR36174:SF1">
    <property type="entry name" value="LIPID II:GLYCINE GLYCYLTRANSFERASE"/>
    <property type="match status" value="1"/>
</dbReference>
<accession>A0A7W8CW69</accession>
<evidence type="ECO:0000256" key="6">
    <source>
        <dbReference type="ARBA" id="ARBA00023315"/>
    </source>
</evidence>
<keyword evidence="6" id="KW-0012">Acyltransferase</keyword>
<evidence type="ECO:0000256" key="9">
    <source>
        <dbReference type="ARBA" id="ARBA00040679"/>
    </source>
</evidence>
<keyword evidence="4" id="KW-0133">Cell shape</keyword>
<dbReference type="SUPFAM" id="SSF55729">
    <property type="entry name" value="Acyl-CoA N-acyltransferases (Nat)"/>
    <property type="match status" value="1"/>
</dbReference>
<dbReference type="GO" id="GO:0009252">
    <property type="term" value="P:peptidoglycan biosynthetic process"/>
    <property type="evidence" value="ECO:0007669"/>
    <property type="project" value="UniProtKB-KW"/>
</dbReference>
<dbReference type="InterPro" id="IPR038740">
    <property type="entry name" value="BioF2-like_GNAT_dom"/>
</dbReference>
<keyword evidence="3" id="KW-0808">Transferase</keyword>
<evidence type="ECO:0000256" key="3">
    <source>
        <dbReference type="ARBA" id="ARBA00022679"/>
    </source>
</evidence>
<dbReference type="InterPro" id="IPR003447">
    <property type="entry name" value="FEMABX"/>
</dbReference>
<dbReference type="InterPro" id="IPR050644">
    <property type="entry name" value="PG_Glycine_Bridge_Synth"/>
</dbReference>
<dbReference type="EMBL" id="JACHHE010000010">
    <property type="protein sequence ID" value="MBB5181608.1"/>
    <property type="molecule type" value="Genomic_DNA"/>
</dbReference>
<evidence type="ECO:0000256" key="8">
    <source>
        <dbReference type="ARBA" id="ARBA00039074"/>
    </source>
</evidence>
<evidence type="ECO:0000256" key="2">
    <source>
        <dbReference type="ARBA" id="ARBA00009943"/>
    </source>
</evidence>
<dbReference type="InterPro" id="IPR016181">
    <property type="entry name" value="Acyl_CoA_acyltransferase"/>
</dbReference>
<gene>
    <name evidence="13" type="ORF">HNQ44_003073</name>
</gene>
<dbReference type="AlphaFoldDB" id="A0A7W8CW69"/>
<dbReference type="Gene3D" id="3.40.630.30">
    <property type="match status" value="1"/>
</dbReference>
<evidence type="ECO:0000256" key="4">
    <source>
        <dbReference type="ARBA" id="ARBA00022960"/>
    </source>
</evidence>
<organism evidence="13 14">
    <name type="scientific">Planococcus koreensis</name>
    <dbReference type="NCBI Taxonomy" id="112331"/>
    <lineage>
        <taxon>Bacteria</taxon>
        <taxon>Bacillati</taxon>
        <taxon>Bacillota</taxon>
        <taxon>Bacilli</taxon>
        <taxon>Bacillales</taxon>
        <taxon>Caryophanaceae</taxon>
        <taxon>Planococcus</taxon>
    </lineage>
</organism>
<evidence type="ECO:0000256" key="5">
    <source>
        <dbReference type="ARBA" id="ARBA00022984"/>
    </source>
</evidence>
<dbReference type="GO" id="GO:0016755">
    <property type="term" value="F:aminoacyltransferase activity"/>
    <property type="evidence" value="ECO:0007669"/>
    <property type="project" value="InterPro"/>
</dbReference>
<comment type="similarity">
    <text evidence="2">Belongs to the FemABX family.</text>
</comment>
<dbReference type="PANTHER" id="PTHR36174">
    <property type="entry name" value="LIPID II:GLYCINE GLYCYLTRANSFERASE"/>
    <property type="match status" value="1"/>
</dbReference>
<dbReference type="GO" id="GO:0008360">
    <property type="term" value="P:regulation of cell shape"/>
    <property type="evidence" value="ECO:0007669"/>
    <property type="project" value="UniProtKB-KW"/>
</dbReference>
<dbReference type="OrthoDB" id="9785911at2"/>
<evidence type="ECO:0000256" key="10">
    <source>
        <dbReference type="ARBA" id="ARBA00042933"/>
    </source>
</evidence>
<feature type="domain" description="BioF2-like acetyltransferase" evidence="12">
    <location>
        <begin position="141"/>
        <end position="269"/>
    </location>
</feature>
<dbReference type="RefSeq" id="WP_135504893.1">
    <property type="nucleotide sequence ID" value="NZ_JACHHE010000010.1"/>
</dbReference>
<evidence type="ECO:0000313" key="14">
    <source>
        <dbReference type="Proteomes" id="UP000525923"/>
    </source>
</evidence>